<protein>
    <submittedName>
        <fullName evidence="2">Uncharacterized protein</fullName>
    </submittedName>
</protein>
<dbReference type="EMBL" id="CAJOBP010008307">
    <property type="protein sequence ID" value="CAF4531937.1"/>
    <property type="molecule type" value="Genomic_DNA"/>
</dbReference>
<sequence>MGRRLQYLVKVSVEHDQPLIAAGLVLAVISLPLYIHFTIILSNNYHSTNIELNNSSDIAAPSGSLTSSVQLFSSKTPEISSESYPLLYETSGFPLGNTLYYNLNSKCQNNGYISSVNCRLFNKWKDDTELLYLLVLSGWMLQHDITNRYATNPKKNTTE</sequence>
<feature type="transmembrane region" description="Helical" evidence="1">
    <location>
        <begin position="20"/>
        <end position="41"/>
    </location>
</feature>
<evidence type="ECO:0000313" key="3">
    <source>
        <dbReference type="EMBL" id="CAF3765380.1"/>
    </source>
</evidence>
<dbReference type="AlphaFoldDB" id="A0A817S5P7"/>
<dbReference type="EMBL" id="CAJNYU010004518">
    <property type="protein sequence ID" value="CAF3765380.1"/>
    <property type="molecule type" value="Genomic_DNA"/>
</dbReference>
<evidence type="ECO:0000313" key="7">
    <source>
        <dbReference type="Proteomes" id="UP000663873"/>
    </source>
</evidence>
<dbReference type="EMBL" id="CAJNXB010002897">
    <property type="protein sequence ID" value="CAF3286659.1"/>
    <property type="molecule type" value="Genomic_DNA"/>
</dbReference>
<dbReference type="Proteomes" id="UP000663825">
    <property type="component" value="Unassembled WGS sequence"/>
</dbReference>
<evidence type="ECO:0000313" key="5">
    <source>
        <dbReference type="EMBL" id="CAF4531937.1"/>
    </source>
</evidence>
<dbReference type="Proteomes" id="UP000663862">
    <property type="component" value="Unassembled WGS sequence"/>
</dbReference>
<evidence type="ECO:0000313" key="2">
    <source>
        <dbReference type="EMBL" id="CAF3286659.1"/>
    </source>
</evidence>
<name>A0A817S5P7_9BILA</name>
<accession>A0A817S5P7</accession>
<keyword evidence="7" id="KW-1185">Reference proteome</keyword>
<comment type="caution">
    <text evidence="2">The sequence shown here is derived from an EMBL/GenBank/DDBJ whole genome shotgun (WGS) entry which is preliminary data.</text>
</comment>
<organism evidence="2 6">
    <name type="scientific">Rotaria socialis</name>
    <dbReference type="NCBI Taxonomy" id="392032"/>
    <lineage>
        <taxon>Eukaryota</taxon>
        <taxon>Metazoa</taxon>
        <taxon>Spiralia</taxon>
        <taxon>Gnathifera</taxon>
        <taxon>Rotifera</taxon>
        <taxon>Eurotatoria</taxon>
        <taxon>Bdelloidea</taxon>
        <taxon>Philodinida</taxon>
        <taxon>Philodinidae</taxon>
        <taxon>Rotaria</taxon>
    </lineage>
</organism>
<keyword evidence="1" id="KW-1133">Transmembrane helix</keyword>
<gene>
    <name evidence="3" type="ORF">FME351_LOCUS31639</name>
    <name evidence="2" type="ORF">TIS948_LOCUS17239</name>
    <name evidence="4" type="ORF">TSG867_LOCUS16659</name>
    <name evidence="5" type="ORF">UJA718_LOCUS28258</name>
</gene>
<dbReference type="Proteomes" id="UP000663873">
    <property type="component" value="Unassembled WGS sequence"/>
</dbReference>
<evidence type="ECO:0000313" key="4">
    <source>
        <dbReference type="EMBL" id="CAF4446659.1"/>
    </source>
</evidence>
<dbReference type="Proteomes" id="UP000663869">
    <property type="component" value="Unassembled WGS sequence"/>
</dbReference>
<proteinExistence type="predicted"/>
<dbReference type="EMBL" id="CAJOBQ010001026">
    <property type="protein sequence ID" value="CAF4446659.1"/>
    <property type="molecule type" value="Genomic_DNA"/>
</dbReference>
<reference evidence="2" key="1">
    <citation type="submission" date="2021-02" db="EMBL/GenBank/DDBJ databases">
        <authorList>
            <person name="Nowell W R."/>
        </authorList>
    </citation>
    <scope>NUCLEOTIDE SEQUENCE</scope>
</reference>
<evidence type="ECO:0000313" key="6">
    <source>
        <dbReference type="Proteomes" id="UP000663825"/>
    </source>
</evidence>
<keyword evidence="1" id="KW-0812">Transmembrane</keyword>
<evidence type="ECO:0000256" key="1">
    <source>
        <dbReference type="SAM" id="Phobius"/>
    </source>
</evidence>
<keyword evidence="1" id="KW-0472">Membrane</keyword>